<reference evidence="4 5" key="1">
    <citation type="journal article" date="2012" name="BMC Genomics">
        <title>Comparative genomics of Brachyspira pilosicoli strains: genome rearrangements, reductions and correlation of genetic compliment with phenotypic diversity.</title>
        <authorList>
            <person name="Mappley L.J."/>
            <person name="Black M.L."/>
            <person name="Abuoun M."/>
            <person name="Darby A.C."/>
            <person name="Woodward M.J."/>
            <person name="Parkhill J."/>
            <person name="Turner A.K."/>
            <person name="Bellgard M.I."/>
            <person name="La T."/>
            <person name="Phillips N.D."/>
            <person name="La Ragione R.M."/>
            <person name="Hampson D.J."/>
        </authorList>
    </citation>
    <scope>NUCLEOTIDE SEQUENCE [LARGE SCALE GENOMIC DNA]</scope>
    <source>
        <strain evidence="4">B2904</strain>
    </source>
</reference>
<gene>
    <name evidence="4" type="ORF">B2904_orf468</name>
</gene>
<evidence type="ECO:0000256" key="2">
    <source>
        <dbReference type="ARBA" id="ARBA00022679"/>
    </source>
</evidence>
<evidence type="ECO:0000256" key="1">
    <source>
        <dbReference type="ARBA" id="ARBA00022676"/>
    </source>
</evidence>
<keyword evidence="2 4" id="KW-0808">Transferase</keyword>
<protein>
    <submittedName>
        <fullName evidence="4">UDP-N-acetyl D mannosamine transferase</fullName>
    </submittedName>
</protein>
<dbReference type="PANTHER" id="PTHR34136:SF1">
    <property type="entry name" value="UDP-N-ACETYL-D-MANNOSAMINURONIC ACID TRANSFERASE"/>
    <property type="match status" value="1"/>
</dbReference>
<dbReference type="KEGG" id="bpj:B2904_orf468"/>
<evidence type="ECO:0000313" key="5">
    <source>
        <dbReference type="Proteomes" id="UP000007346"/>
    </source>
</evidence>
<evidence type="ECO:0000313" key="4">
    <source>
        <dbReference type="EMBL" id="AFR69817.1"/>
    </source>
</evidence>
<feature type="region of interest" description="Disordered" evidence="3">
    <location>
        <begin position="273"/>
        <end position="298"/>
    </location>
</feature>
<dbReference type="RefSeq" id="WP_014935368.1">
    <property type="nucleotide sequence ID" value="NC_018607.1"/>
</dbReference>
<organism evidence="4 5">
    <name type="scientific">Brachyspira pilosicoli B2904</name>
    <dbReference type="NCBI Taxonomy" id="1133568"/>
    <lineage>
        <taxon>Bacteria</taxon>
        <taxon>Pseudomonadati</taxon>
        <taxon>Spirochaetota</taxon>
        <taxon>Spirochaetia</taxon>
        <taxon>Brachyspirales</taxon>
        <taxon>Brachyspiraceae</taxon>
        <taxon>Brachyspira</taxon>
    </lineage>
</organism>
<dbReference type="AlphaFoldDB" id="J9TS42"/>
<dbReference type="InterPro" id="IPR004629">
    <property type="entry name" value="WecG_TagA_CpsF"/>
</dbReference>
<dbReference type="Pfam" id="PF03808">
    <property type="entry name" value="Glyco_tran_WecG"/>
    <property type="match status" value="1"/>
</dbReference>
<dbReference type="Proteomes" id="UP000007346">
    <property type="component" value="Chromosome"/>
</dbReference>
<dbReference type="PANTHER" id="PTHR34136">
    <property type="match status" value="1"/>
</dbReference>
<feature type="region of interest" description="Disordered" evidence="3">
    <location>
        <begin position="321"/>
        <end position="343"/>
    </location>
</feature>
<evidence type="ECO:0000256" key="3">
    <source>
        <dbReference type="SAM" id="MobiDB-lite"/>
    </source>
</evidence>
<dbReference type="HOGENOM" id="CLU_069768_0_0_12"/>
<accession>J9TS42</accession>
<dbReference type="EMBL" id="CP003490">
    <property type="protein sequence ID" value="AFR69817.1"/>
    <property type="molecule type" value="Genomic_DNA"/>
</dbReference>
<keyword evidence="1" id="KW-0328">Glycosyltransferase</keyword>
<proteinExistence type="predicted"/>
<dbReference type="PATRIC" id="fig|1133568.3.peg.459"/>
<sequence>MINKNSLLGIRIDTFNNDLYAALDQLKDGNDVLIVTLDVHQLLNVRFNKKLKNIIENASLVIAAHPSISKAYKFIYKEELEYIKDFSLFSDILSYIEQRKMTMFLFGDEEKYFFTITEKMKKIYPDISILGTYQNTKNKSELDKAFIGFKKMNPDVFFIYMPFKKSLYWFNENNGKLGMKLCVPMSRPLDCFCGKKKSPSLKIIEANKDESFYLKRNIFRIFLYCDYIKFWILVFFEKISVNRAKKRIIKNAKKEAKREVKLEKIKAKELKKEEKKALKESKKEAKMEAKGEKIRAKELKKEEKQALKEAKKALKEEKKALKKEKKALKKDKKLCKKKTKKNN</sequence>
<dbReference type="GO" id="GO:0016758">
    <property type="term" value="F:hexosyltransferase activity"/>
    <property type="evidence" value="ECO:0007669"/>
    <property type="project" value="TreeGrafter"/>
</dbReference>
<name>J9TS42_BRAPL</name>